<dbReference type="PhylomeDB" id="S8AUM5"/>
<keyword evidence="2" id="KW-0843">Virulence</keyword>
<dbReference type="eggNOG" id="KOG1679">
    <property type="taxonomic scope" value="Eukaryota"/>
</dbReference>
<comment type="similarity">
    <text evidence="1">Belongs to the enoyl-CoA hydratase/isomerase family.</text>
</comment>
<dbReference type="FunFam" id="3.90.226.10:FF:000058">
    <property type="entry name" value="Enoyl-CoA hydratase/isomerase family protein"/>
    <property type="match status" value="1"/>
</dbReference>
<dbReference type="PANTHER" id="PTHR11941">
    <property type="entry name" value="ENOYL-COA HYDRATASE-RELATED"/>
    <property type="match status" value="1"/>
</dbReference>
<dbReference type="CDD" id="cd06558">
    <property type="entry name" value="crotonase-like"/>
    <property type="match status" value="1"/>
</dbReference>
<proteinExistence type="inferred from homology"/>
<reference evidence="4 5" key="1">
    <citation type="journal article" date="2013" name="PLoS ONE">
        <title>Genomic and secretomic analyses reveal unique features of the lignocellulolytic enzyme system of Penicillium decumbens.</title>
        <authorList>
            <person name="Liu G."/>
            <person name="Zhang L."/>
            <person name="Wei X."/>
            <person name="Zou G."/>
            <person name="Qin Y."/>
            <person name="Ma L."/>
            <person name="Li J."/>
            <person name="Zheng H."/>
            <person name="Wang S."/>
            <person name="Wang C."/>
            <person name="Xun L."/>
            <person name="Zhao G.-P."/>
            <person name="Zhou Z."/>
            <person name="Qu Y."/>
        </authorList>
    </citation>
    <scope>NUCLEOTIDE SEQUENCE [LARGE SCALE GENOMIC DNA]</scope>
    <source>
        <strain evidence="5">114-2 / CGMCC 5302</strain>
    </source>
</reference>
<organism evidence="4 5">
    <name type="scientific">Penicillium oxalicum (strain 114-2 / CGMCC 5302)</name>
    <name type="common">Penicillium decumbens</name>
    <dbReference type="NCBI Taxonomy" id="933388"/>
    <lineage>
        <taxon>Eukaryota</taxon>
        <taxon>Fungi</taxon>
        <taxon>Dikarya</taxon>
        <taxon>Ascomycota</taxon>
        <taxon>Pezizomycotina</taxon>
        <taxon>Eurotiomycetes</taxon>
        <taxon>Eurotiomycetidae</taxon>
        <taxon>Eurotiales</taxon>
        <taxon>Aspergillaceae</taxon>
        <taxon>Penicillium</taxon>
    </lineage>
</organism>
<gene>
    <name evidence="4" type="ORF">PDE_04778</name>
</gene>
<evidence type="ECO:0000256" key="2">
    <source>
        <dbReference type="ARBA" id="ARBA00023026"/>
    </source>
</evidence>
<evidence type="ECO:0000313" key="5">
    <source>
        <dbReference type="Proteomes" id="UP000019376"/>
    </source>
</evidence>
<dbReference type="GO" id="GO:0006635">
    <property type="term" value="P:fatty acid beta-oxidation"/>
    <property type="evidence" value="ECO:0007669"/>
    <property type="project" value="TreeGrafter"/>
</dbReference>
<evidence type="ECO:0000313" key="4">
    <source>
        <dbReference type="EMBL" id="EPS29828.1"/>
    </source>
</evidence>
<dbReference type="Gene3D" id="1.10.12.10">
    <property type="entry name" value="Lyase 2-enoyl-coa Hydratase, Chain A, domain 2"/>
    <property type="match status" value="1"/>
</dbReference>
<dbReference type="PANTHER" id="PTHR11941:SF171">
    <property type="entry name" value="SD19268P"/>
    <property type="match status" value="1"/>
</dbReference>
<dbReference type="SUPFAM" id="SSF52096">
    <property type="entry name" value="ClpP/crotonase"/>
    <property type="match status" value="1"/>
</dbReference>
<dbReference type="Gene3D" id="3.90.226.10">
    <property type="entry name" value="2-enoyl-CoA Hydratase, Chain A, domain 1"/>
    <property type="match status" value="1"/>
</dbReference>
<name>S8AUM5_PENO1</name>
<keyword evidence="5" id="KW-1185">Reference proteome</keyword>
<accession>S8AUM5</accession>
<evidence type="ECO:0008006" key="6">
    <source>
        <dbReference type="Google" id="ProtNLM"/>
    </source>
</evidence>
<dbReference type="InterPro" id="IPR029045">
    <property type="entry name" value="ClpP/crotonase-like_dom_sf"/>
</dbReference>
<dbReference type="STRING" id="933388.S8AUM5"/>
<dbReference type="Pfam" id="PF00378">
    <property type="entry name" value="ECH_1"/>
    <property type="match status" value="1"/>
</dbReference>
<dbReference type="HOGENOM" id="CLU_009834_7_6_1"/>
<dbReference type="InterPro" id="IPR001753">
    <property type="entry name" value="Enoyl-CoA_hydra/iso"/>
</dbReference>
<protein>
    <recommendedName>
        <fullName evidence="6">Enoyl-CoA hydratase</fullName>
    </recommendedName>
</protein>
<sequence>MATIALSPRLVRLTSVGHFSRPTVFCARTFVSRYSTSSEDEIIKTQQIPAPGSGHVRVLLLNRPKARNAISRQLLDTLSKQVDSIAAENGNGPTRALVVASNVDASFCAGADLKERAKMTAAETEQFLEKLRSTFKALANLQIPTISAISSMALGGGLELALCTHLRVFGSSCTVGLPETRLAIIPGAGGTYRLPALIGPTRARDLILTGRRVSGPEAYFIGLCDRLVEVTPEEGQQEGVAREKVLRESIRLALDISEGGPIALKQALLAVQGSALGEMSENRAYEGVIETEDRYEALRAFAEKRKPTFRGR</sequence>
<dbReference type="InterPro" id="IPR014748">
    <property type="entry name" value="Enoyl-CoA_hydra_C"/>
</dbReference>
<dbReference type="AlphaFoldDB" id="S8AUM5"/>
<dbReference type="GO" id="GO:0016829">
    <property type="term" value="F:lyase activity"/>
    <property type="evidence" value="ECO:0007669"/>
    <property type="project" value="UniProtKB-KW"/>
</dbReference>
<dbReference type="GO" id="GO:0005739">
    <property type="term" value="C:mitochondrion"/>
    <property type="evidence" value="ECO:0007669"/>
    <property type="project" value="TreeGrafter"/>
</dbReference>
<dbReference type="Proteomes" id="UP000019376">
    <property type="component" value="Unassembled WGS sequence"/>
</dbReference>
<keyword evidence="3" id="KW-0456">Lyase</keyword>
<dbReference type="EMBL" id="KB644412">
    <property type="protein sequence ID" value="EPS29828.1"/>
    <property type="molecule type" value="Genomic_DNA"/>
</dbReference>
<dbReference type="OrthoDB" id="410701at2759"/>
<evidence type="ECO:0000256" key="1">
    <source>
        <dbReference type="ARBA" id="ARBA00005254"/>
    </source>
</evidence>
<evidence type="ECO:0000256" key="3">
    <source>
        <dbReference type="ARBA" id="ARBA00023239"/>
    </source>
</evidence>